<reference evidence="6 7" key="1">
    <citation type="submission" date="2015-03" db="EMBL/GenBank/DDBJ databases">
        <title>Genome sequencing of Methylobacterium variabile DSM 16961.</title>
        <authorList>
            <person name="Chaudhry V."/>
            <person name="Patil P.B."/>
        </authorList>
    </citation>
    <scope>NUCLEOTIDE SEQUENCE [LARGE SCALE GENOMIC DNA]</scope>
    <source>
        <strain evidence="6 7">DSM 16961</strain>
    </source>
</reference>
<dbReference type="Pfam" id="PF03466">
    <property type="entry name" value="LysR_substrate"/>
    <property type="match status" value="1"/>
</dbReference>
<comment type="similarity">
    <text evidence="1">Belongs to the LysR transcriptional regulatory family.</text>
</comment>
<dbReference type="PATRIC" id="fig|298794.3.peg.7363"/>
<dbReference type="PRINTS" id="PR00039">
    <property type="entry name" value="HTHLYSR"/>
</dbReference>
<dbReference type="PANTHER" id="PTHR30346:SF17">
    <property type="entry name" value="LYSR FAMILY TRANSCRIPTIONAL REGULATOR"/>
    <property type="match status" value="1"/>
</dbReference>
<dbReference type="Gene3D" id="3.40.190.10">
    <property type="entry name" value="Periplasmic binding protein-like II"/>
    <property type="match status" value="2"/>
</dbReference>
<protein>
    <submittedName>
        <fullName evidence="6">LysR family transcriptional regulator</fullName>
    </submittedName>
</protein>
<evidence type="ECO:0000256" key="4">
    <source>
        <dbReference type="ARBA" id="ARBA00023163"/>
    </source>
</evidence>
<keyword evidence="7" id="KW-1185">Reference proteome</keyword>
<organism evidence="6 7">
    <name type="scientific">Methylobacterium variabile</name>
    <dbReference type="NCBI Taxonomy" id="298794"/>
    <lineage>
        <taxon>Bacteria</taxon>
        <taxon>Pseudomonadati</taxon>
        <taxon>Pseudomonadota</taxon>
        <taxon>Alphaproteobacteria</taxon>
        <taxon>Hyphomicrobiales</taxon>
        <taxon>Methylobacteriaceae</taxon>
        <taxon>Methylobacterium</taxon>
    </lineage>
</organism>
<dbReference type="GO" id="GO:0032993">
    <property type="term" value="C:protein-DNA complex"/>
    <property type="evidence" value="ECO:0007669"/>
    <property type="project" value="TreeGrafter"/>
</dbReference>
<evidence type="ECO:0000313" key="7">
    <source>
        <dbReference type="Proteomes" id="UP000035955"/>
    </source>
</evidence>
<dbReference type="PANTHER" id="PTHR30346">
    <property type="entry name" value="TRANSCRIPTIONAL DUAL REGULATOR HCAR-RELATED"/>
    <property type="match status" value="1"/>
</dbReference>
<dbReference type="InterPro" id="IPR036388">
    <property type="entry name" value="WH-like_DNA-bd_sf"/>
</dbReference>
<keyword evidence="3" id="KW-0238">DNA-binding</keyword>
<dbReference type="PROSITE" id="PS50931">
    <property type="entry name" value="HTH_LYSR"/>
    <property type="match status" value="1"/>
</dbReference>
<name>A0A0J6VEY5_9HYPH</name>
<dbReference type="Proteomes" id="UP000035955">
    <property type="component" value="Unassembled WGS sequence"/>
</dbReference>
<dbReference type="SUPFAM" id="SSF53850">
    <property type="entry name" value="Periplasmic binding protein-like II"/>
    <property type="match status" value="1"/>
</dbReference>
<dbReference type="InterPro" id="IPR036390">
    <property type="entry name" value="WH_DNA-bd_sf"/>
</dbReference>
<dbReference type="Pfam" id="PF00126">
    <property type="entry name" value="HTH_1"/>
    <property type="match status" value="1"/>
</dbReference>
<dbReference type="GO" id="GO:0003677">
    <property type="term" value="F:DNA binding"/>
    <property type="evidence" value="ECO:0007669"/>
    <property type="project" value="UniProtKB-KW"/>
</dbReference>
<dbReference type="FunFam" id="1.10.10.10:FF:000001">
    <property type="entry name" value="LysR family transcriptional regulator"/>
    <property type="match status" value="1"/>
</dbReference>
<dbReference type="OrthoDB" id="9811588at2"/>
<evidence type="ECO:0000256" key="2">
    <source>
        <dbReference type="ARBA" id="ARBA00023015"/>
    </source>
</evidence>
<dbReference type="RefSeq" id="WP_048444631.1">
    <property type="nucleotide sequence ID" value="NZ_LABY01000082.1"/>
</dbReference>
<accession>A0A0J6VEY5</accession>
<evidence type="ECO:0000313" key="6">
    <source>
        <dbReference type="EMBL" id="KMO37606.1"/>
    </source>
</evidence>
<dbReference type="SUPFAM" id="SSF46785">
    <property type="entry name" value="Winged helix' DNA-binding domain"/>
    <property type="match status" value="1"/>
</dbReference>
<keyword evidence="2" id="KW-0805">Transcription regulation</keyword>
<proteinExistence type="inferred from homology"/>
<keyword evidence="4" id="KW-0804">Transcription</keyword>
<evidence type="ECO:0000259" key="5">
    <source>
        <dbReference type="PROSITE" id="PS50931"/>
    </source>
</evidence>
<dbReference type="InterPro" id="IPR005119">
    <property type="entry name" value="LysR_subst-bd"/>
</dbReference>
<dbReference type="InterPro" id="IPR000847">
    <property type="entry name" value="LysR_HTH_N"/>
</dbReference>
<dbReference type="EMBL" id="LABY01000082">
    <property type="protein sequence ID" value="KMO37606.1"/>
    <property type="molecule type" value="Genomic_DNA"/>
</dbReference>
<sequence>MELRHLRYFVAVAREQSFTRAAEAMHVAQPALSKQVQQFEEDLGLALIERGSRPVRLTEPGRVIYEQALQILERVDDLRETGRRLRLAERNSFRVGFVASTLYGRLPEILRGYRLKRPDVDLTLLELLTLEQIAALKEGRIDVGFGRVEIEDPAIARVLLRNEKLIVAVPMAWDAAHPPGPLRLRDLADTALILYPKSARPNNADRILALFREHAVRPPVIHEVRELQTALGLVAAEAGVCVVPASIERLRRDGVAYRPLDEERALIPVIMSYRKNDPSPEIGLILQCVREDYEREGLRFGV</sequence>
<gene>
    <name evidence="6" type="ORF">VQ02_13050</name>
</gene>
<dbReference type="Gene3D" id="1.10.10.10">
    <property type="entry name" value="Winged helix-like DNA-binding domain superfamily/Winged helix DNA-binding domain"/>
    <property type="match status" value="1"/>
</dbReference>
<dbReference type="AlphaFoldDB" id="A0A0J6VEY5"/>
<evidence type="ECO:0000256" key="3">
    <source>
        <dbReference type="ARBA" id="ARBA00023125"/>
    </source>
</evidence>
<dbReference type="GO" id="GO:0003700">
    <property type="term" value="F:DNA-binding transcription factor activity"/>
    <property type="evidence" value="ECO:0007669"/>
    <property type="project" value="InterPro"/>
</dbReference>
<feature type="domain" description="HTH lysR-type" evidence="5">
    <location>
        <begin position="1"/>
        <end position="58"/>
    </location>
</feature>
<dbReference type="CDD" id="cd08445">
    <property type="entry name" value="PBP2_BenM_CatM_CatR"/>
    <property type="match status" value="1"/>
</dbReference>
<evidence type="ECO:0000256" key="1">
    <source>
        <dbReference type="ARBA" id="ARBA00009437"/>
    </source>
</evidence>
<comment type="caution">
    <text evidence="6">The sequence shown here is derived from an EMBL/GenBank/DDBJ whole genome shotgun (WGS) entry which is preliminary data.</text>
</comment>